<dbReference type="AlphaFoldDB" id="A0AAR2M0W0"/>
<evidence type="ECO:0000313" key="2">
    <source>
        <dbReference type="Proteomes" id="UP001501920"/>
    </source>
</evidence>
<reference evidence="1 2" key="1">
    <citation type="submission" date="2020-10" db="EMBL/GenBank/DDBJ databases">
        <title>Pygocentrus nattereri (red-bellied piranha) genome, fPygNat1, primary haplotype.</title>
        <authorList>
            <person name="Myers G."/>
            <person name="Meyer A."/>
            <person name="Karagic N."/>
            <person name="Pippel M."/>
            <person name="Winkler S."/>
            <person name="Tracey A."/>
            <person name="Wood J."/>
            <person name="Formenti G."/>
            <person name="Howe K."/>
            <person name="Fedrigo O."/>
            <person name="Jarvis E.D."/>
        </authorList>
    </citation>
    <scope>NUCLEOTIDE SEQUENCE [LARGE SCALE GENOMIC DNA]</scope>
</reference>
<organism evidence="1 2">
    <name type="scientific">Pygocentrus nattereri</name>
    <name type="common">Red-bellied piranha</name>
    <dbReference type="NCBI Taxonomy" id="42514"/>
    <lineage>
        <taxon>Eukaryota</taxon>
        <taxon>Metazoa</taxon>
        <taxon>Chordata</taxon>
        <taxon>Craniata</taxon>
        <taxon>Vertebrata</taxon>
        <taxon>Euteleostomi</taxon>
        <taxon>Actinopterygii</taxon>
        <taxon>Neopterygii</taxon>
        <taxon>Teleostei</taxon>
        <taxon>Ostariophysi</taxon>
        <taxon>Characiformes</taxon>
        <taxon>Characoidei</taxon>
        <taxon>Pygocentrus</taxon>
    </lineage>
</organism>
<keyword evidence="2" id="KW-1185">Reference proteome</keyword>
<dbReference type="Proteomes" id="UP001501920">
    <property type="component" value="Chromosome 10"/>
</dbReference>
<reference evidence="1" key="3">
    <citation type="submission" date="2025-09" db="UniProtKB">
        <authorList>
            <consortium name="Ensembl"/>
        </authorList>
    </citation>
    <scope>IDENTIFICATION</scope>
</reference>
<dbReference type="Ensembl" id="ENSPNAT00000069705.1">
    <property type="protein sequence ID" value="ENSPNAP00000080629.1"/>
    <property type="gene ID" value="ENSPNAG00000033521.1"/>
</dbReference>
<evidence type="ECO:0000313" key="1">
    <source>
        <dbReference type="Ensembl" id="ENSPNAP00000080629.1"/>
    </source>
</evidence>
<protein>
    <submittedName>
        <fullName evidence="1">Uncharacterized protein</fullName>
    </submittedName>
</protein>
<reference evidence="1" key="2">
    <citation type="submission" date="2025-08" db="UniProtKB">
        <authorList>
            <consortium name="Ensembl"/>
        </authorList>
    </citation>
    <scope>IDENTIFICATION</scope>
</reference>
<accession>A0AAR2M0W0</accession>
<proteinExistence type="predicted"/>
<sequence length="83" mass="9285">MLNTAFSCMKWSNNRSVRTSGSLPSAELRFFTINKEFPVSVSHKPGLIKSRAVVGWRSGNRSCDWKVAGSIPRADSTRLKLEK</sequence>
<name>A0AAR2M0W0_PYGNA</name>